<keyword evidence="2" id="KW-0472">Membrane</keyword>
<dbReference type="Proteomes" id="UP001488838">
    <property type="component" value="Unassembled WGS sequence"/>
</dbReference>
<evidence type="ECO:0000256" key="1">
    <source>
        <dbReference type="SAM" id="MobiDB-lite"/>
    </source>
</evidence>
<feature type="region of interest" description="Disordered" evidence="1">
    <location>
        <begin position="85"/>
        <end position="113"/>
    </location>
</feature>
<reference evidence="3 4" key="1">
    <citation type="journal article" date="2023" name="bioRxiv">
        <title>Conserved and derived expression patterns and positive selection on dental genes reveal complex evolutionary context of ever-growing rodent molars.</title>
        <authorList>
            <person name="Calamari Z.T."/>
            <person name="Song A."/>
            <person name="Cohen E."/>
            <person name="Akter M."/>
            <person name="Roy R.D."/>
            <person name="Hallikas O."/>
            <person name="Christensen M.M."/>
            <person name="Li P."/>
            <person name="Marangoni P."/>
            <person name="Jernvall J."/>
            <person name="Klein O.D."/>
        </authorList>
    </citation>
    <scope>NUCLEOTIDE SEQUENCE [LARGE SCALE GENOMIC DNA]</scope>
    <source>
        <strain evidence="3">V071</strain>
    </source>
</reference>
<keyword evidence="2" id="KW-0812">Transmembrane</keyword>
<dbReference type="EMBL" id="JBBHLL010000350">
    <property type="protein sequence ID" value="KAK7805113.1"/>
    <property type="molecule type" value="Genomic_DNA"/>
</dbReference>
<proteinExistence type="predicted"/>
<dbReference type="AlphaFoldDB" id="A0AAW0HSQ0"/>
<feature type="compositionally biased region" description="Polar residues" evidence="1">
    <location>
        <begin position="90"/>
        <end position="101"/>
    </location>
</feature>
<organism evidence="3 4">
    <name type="scientific">Myodes glareolus</name>
    <name type="common">Bank vole</name>
    <name type="synonym">Clethrionomys glareolus</name>
    <dbReference type="NCBI Taxonomy" id="447135"/>
    <lineage>
        <taxon>Eukaryota</taxon>
        <taxon>Metazoa</taxon>
        <taxon>Chordata</taxon>
        <taxon>Craniata</taxon>
        <taxon>Vertebrata</taxon>
        <taxon>Euteleostomi</taxon>
        <taxon>Mammalia</taxon>
        <taxon>Eutheria</taxon>
        <taxon>Euarchontoglires</taxon>
        <taxon>Glires</taxon>
        <taxon>Rodentia</taxon>
        <taxon>Myomorpha</taxon>
        <taxon>Muroidea</taxon>
        <taxon>Cricetidae</taxon>
        <taxon>Arvicolinae</taxon>
        <taxon>Myodes</taxon>
    </lineage>
</organism>
<name>A0AAW0HSQ0_MYOGA</name>
<feature type="transmembrane region" description="Helical" evidence="2">
    <location>
        <begin position="7"/>
        <end position="30"/>
    </location>
</feature>
<keyword evidence="4" id="KW-1185">Reference proteome</keyword>
<evidence type="ECO:0000313" key="3">
    <source>
        <dbReference type="EMBL" id="KAK7805113.1"/>
    </source>
</evidence>
<evidence type="ECO:0000313" key="4">
    <source>
        <dbReference type="Proteomes" id="UP001488838"/>
    </source>
</evidence>
<evidence type="ECO:0000256" key="2">
    <source>
        <dbReference type="SAM" id="Phobius"/>
    </source>
</evidence>
<gene>
    <name evidence="3" type="ORF">U0070_002035</name>
</gene>
<comment type="caution">
    <text evidence="3">The sequence shown here is derived from an EMBL/GenBank/DDBJ whole genome shotgun (WGS) entry which is preliminary data.</text>
</comment>
<accession>A0AAW0HSQ0</accession>
<protein>
    <submittedName>
        <fullName evidence="3">Uncharacterized protein</fullName>
    </submittedName>
</protein>
<sequence>MRCRTSVGWVLLSLTTVGSTAILVICLSAIDVSNVCSIGVHGIGLSLYVSWDSTELSSKYTEDAMAAYTALLMWDVGRKGLSSGPHGMDFSSSGNTPSSATPREGELLQDPQD</sequence>
<keyword evidence="2" id="KW-1133">Transmembrane helix</keyword>